<dbReference type="EMBL" id="JACXJA010000042">
    <property type="protein sequence ID" value="MBD2865397.1"/>
    <property type="molecule type" value="Genomic_DNA"/>
</dbReference>
<dbReference type="PANTHER" id="PTHR43155:SF2">
    <property type="entry name" value="CYCLIC DI-GMP PHOSPHODIESTERASE PA4108"/>
    <property type="match status" value="1"/>
</dbReference>
<protein>
    <submittedName>
        <fullName evidence="2">HD-GYP domain-containing protein</fullName>
    </submittedName>
</protein>
<dbReference type="RefSeq" id="WP_190931019.1">
    <property type="nucleotide sequence ID" value="NZ_JACXJA010000042.1"/>
</dbReference>
<organism evidence="2 3">
    <name type="scientific">Paenibacillus oceani</name>
    <dbReference type="NCBI Taxonomy" id="2772510"/>
    <lineage>
        <taxon>Bacteria</taxon>
        <taxon>Bacillati</taxon>
        <taxon>Bacillota</taxon>
        <taxon>Bacilli</taxon>
        <taxon>Bacillales</taxon>
        <taxon>Paenibacillaceae</taxon>
        <taxon>Paenibacillus</taxon>
    </lineage>
</organism>
<comment type="caution">
    <text evidence="2">The sequence shown here is derived from an EMBL/GenBank/DDBJ whole genome shotgun (WGS) entry which is preliminary data.</text>
</comment>
<gene>
    <name evidence="2" type="ORF">IDH45_25775</name>
</gene>
<name>A0A927H2L5_9BACL</name>
<sequence>MDHRMLSINESLLGKRLRQDMFSQEGALVLPAGTVLNKIHLETITGHGLKLPVNDVEEVGPYADLSVGGSHHTEIEEAVGIVREAFEQMRLSRQIPLAGIRSRVIPLIRSSTRQLHLFQLLATLQAKDDYLYRHSVAVGAISMLLGKWLELGEAELLQLTTAAILHDAGMTQIASELLIKPERLTEDEYDTMKRHTLLGYDMIKKTVGATHRQAAVALQHHERIDGSGYPFGLKSGKIDLFSRIVAVADVFHAMSSKTEYRNPSPVYRVLQQMESHAYGTFDPAVVAVLIRKFMQALLGYKVMLTDGTEGKIVLIHPHHQTRPLVQTNDGFIDLSKDYNTQIEQVLARHETEAESNLQAAAPGSGS</sequence>
<dbReference type="SMART" id="SM00471">
    <property type="entry name" value="HDc"/>
    <property type="match status" value="1"/>
</dbReference>
<evidence type="ECO:0000313" key="2">
    <source>
        <dbReference type="EMBL" id="MBD2865397.1"/>
    </source>
</evidence>
<accession>A0A927H2L5</accession>
<dbReference type="Gene3D" id="1.10.3210.10">
    <property type="entry name" value="Hypothetical protein af1432"/>
    <property type="match status" value="1"/>
</dbReference>
<dbReference type="Proteomes" id="UP000639396">
    <property type="component" value="Unassembled WGS sequence"/>
</dbReference>
<evidence type="ECO:0000259" key="1">
    <source>
        <dbReference type="PROSITE" id="PS51832"/>
    </source>
</evidence>
<feature type="domain" description="HD-GYP" evidence="1">
    <location>
        <begin position="109"/>
        <end position="305"/>
    </location>
</feature>
<reference evidence="2" key="1">
    <citation type="submission" date="2020-09" db="EMBL/GenBank/DDBJ databases">
        <title>A novel bacterium of genus Paenibacillus, isolated from South China Sea.</title>
        <authorList>
            <person name="Huang H."/>
            <person name="Mo K."/>
            <person name="Hu Y."/>
        </authorList>
    </citation>
    <scope>NUCLEOTIDE SEQUENCE</scope>
    <source>
        <strain evidence="2">IB182363</strain>
    </source>
</reference>
<proteinExistence type="predicted"/>
<dbReference type="Pfam" id="PF13487">
    <property type="entry name" value="HD_5"/>
    <property type="match status" value="1"/>
</dbReference>
<dbReference type="AlphaFoldDB" id="A0A927H2L5"/>
<dbReference type="InterPro" id="IPR003607">
    <property type="entry name" value="HD/PDEase_dom"/>
</dbReference>
<evidence type="ECO:0000313" key="3">
    <source>
        <dbReference type="Proteomes" id="UP000639396"/>
    </source>
</evidence>
<dbReference type="PROSITE" id="PS51832">
    <property type="entry name" value="HD_GYP"/>
    <property type="match status" value="1"/>
</dbReference>
<dbReference type="CDD" id="cd00077">
    <property type="entry name" value="HDc"/>
    <property type="match status" value="1"/>
</dbReference>
<dbReference type="SUPFAM" id="SSF109604">
    <property type="entry name" value="HD-domain/PDEase-like"/>
    <property type="match status" value="1"/>
</dbReference>
<dbReference type="InterPro" id="IPR037522">
    <property type="entry name" value="HD_GYP_dom"/>
</dbReference>
<keyword evidence="3" id="KW-1185">Reference proteome</keyword>
<dbReference type="PANTHER" id="PTHR43155">
    <property type="entry name" value="CYCLIC DI-GMP PHOSPHODIESTERASE PA4108-RELATED"/>
    <property type="match status" value="1"/>
</dbReference>